<dbReference type="InterPro" id="IPR003806">
    <property type="entry name" value="ATP-grasp_PylC-type"/>
</dbReference>
<evidence type="ECO:0000313" key="7">
    <source>
        <dbReference type="Proteomes" id="UP000665043"/>
    </source>
</evidence>
<protein>
    <submittedName>
        <fullName evidence="6">ATP-grasp domain-containing protein</fullName>
    </submittedName>
</protein>
<evidence type="ECO:0000313" key="6">
    <source>
        <dbReference type="EMBL" id="QTN00384.1"/>
    </source>
</evidence>
<dbReference type="EMBL" id="CP046956">
    <property type="protein sequence ID" value="QTN00384.1"/>
    <property type="molecule type" value="Genomic_DNA"/>
</dbReference>
<dbReference type="SUPFAM" id="SSF52440">
    <property type="entry name" value="PreATP-grasp domain"/>
    <property type="match status" value="1"/>
</dbReference>
<evidence type="ECO:0000256" key="3">
    <source>
        <dbReference type="ARBA" id="ARBA00022840"/>
    </source>
</evidence>
<dbReference type="PANTHER" id="PTHR43585:SF2">
    <property type="entry name" value="ATP-GRASP ENZYME FSQD"/>
    <property type="match status" value="1"/>
</dbReference>
<evidence type="ECO:0000256" key="4">
    <source>
        <dbReference type="PROSITE-ProRule" id="PRU00409"/>
    </source>
</evidence>
<dbReference type="InterPro" id="IPR011761">
    <property type="entry name" value="ATP-grasp"/>
</dbReference>
<evidence type="ECO:0000259" key="5">
    <source>
        <dbReference type="PROSITE" id="PS50975"/>
    </source>
</evidence>
<dbReference type="Gene3D" id="3.40.50.20">
    <property type="match status" value="1"/>
</dbReference>
<dbReference type="PROSITE" id="PS50975">
    <property type="entry name" value="ATP_GRASP"/>
    <property type="match status" value="1"/>
</dbReference>
<name>A0ABX7VV19_9BACI</name>
<organism evidence="6 7">
    <name type="scientific">Sediminibacillus dalangtanensis</name>
    <dbReference type="NCBI Taxonomy" id="2729421"/>
    <lineage>
        <taxon>Bacteria</taxon>
        <taxon>Bacillati</taxon>
        <taxon>Bacillota</taxon>
        <taxon>Bacilli</taxon>
        <taxon>Bacillales</taxon>
        <taxon>Bacillaceae</taxon>
        <taxon>Sediminibacillus</taxon>
    </lineage>
</organism>
<keyword evidence="7" id="KW-1185">Reference proteome</keyword>
<keyword evidence="1" id="KW-0436">Ligase</keyword>
<proteinExistence type="predicted"/>
<evidence type="ECO:0000256" key="1">
    <source>
        <dbReference type="ARBA" id="ARBA00022598"/>
    </source>
</evidence>
<feature type="domain" description="ATP-grasp" evidence="5">
    <location>
        <begin position="109"/>
        <end position="305"/>
    </location>
</feature>
<dbReference type="InterPro" id="IPR016185">
    <property type="entry name" value="PreATP-grasp_dom_sf"/>
</dbReference>
<dbReference type="PANTHER" id="PTHR43585">
    <property type="entry name" value="FUMIPYRROLE BIOSYNTHESIS PROTEIN C"/>
    <property type="match status" value="1"/>
</dbReference>
<dbReference type="Gene3D" id="3.30.470.20">
    <property type="entry name" value="ATP-grasp fold, B domain"/>
    <property type="match status" value="1"/>
</dbReference>
<dbReference type="Pfam" id="PF02655">
    <property type="entry name" value="ATP-grasp_3"/>
    <property type="match status" value="1"/>
</dbReference>
<evidence type="ECO:0000256" key="2">
    <source>
        <dbReference type="ARBA" id="ARBA00022741"/>
    </source>
</evidence>
<accession>A0ABX7VV19</accession>
<reference evidence="6 7" key="1">
    <citation type="submission" date="2019-12" db="EMBL/GenBank/DDBJ databases">
        <title>The whole genome sequencing of a strain isolated from a Mars analog, Dalangtan Playa.</title>
        <authorList>
            <person name="Huang T."/>
        </authorList>
    </citation>
    <scope>NUCLEOTIDE SEQUENCE [LARGE SCALE GENOMIC DNA]</scope>
    <source>
        <strain evidence="6 7">DP4-553-S</strain>
    </source>
</reference>
<sequence>MNKKVLMILGGSFGQIEVIKTAKRLGLTTLVLDMNPHAVGFQYADYYEVVSTTDFMGVEKVAREYGVSGILTVSSDIAVPTVCYVNERLGLPNQGWGIAEAVTDKTVMRERFKKAGVSSPEFFIFTREDNLLEIKEKIKPILKKHPLIVKPSDSSGSRGVQKISSTSDLMGAINYAMKFSRNKVVIIERFIKGLEIGAQSLSVSGEMELCFIHNDKLSENMIPIGHSLPPSLNENQIPKIKKECEKALTSLGITNGPSNIDLIIDDFGIPYVVEIGARIGATKLPEIVKYHSGVDLIELAIRLAIGEKINLPTAKNKPVAVEMLYFNTRSEVQYDAKKVKEAIEPYTPLEYAINIPDNWVRPLNSGVDVYGHVICTGETALDAEDNCAELIARIKSKLSLLN</sequence>
<gene>
    <name evidence="6" type="ORF">ERJ70_14400</name>
</gene>
<dbReference type="InterPro" id="IPR013815">
    <property type="entry name" value="ATP_grasp_subdomain_1"/>
</dbReference>
<keyword evidence="3 4" id="KW-0067">ATP-binding</keyword>
<dbReference type="InterPro" id="IPR052032">
    <property type="entry name" value="ATP-dep_AA_Ligase"/>
</dbReference>
<dbReference type="Gene3D" id="3.30.1490.20">
    <property type="entry name" value="ATP-grasp fold, A domain"/>
    <property type="match status" value="1"/>
</dbReference>
<dbReference type="Proteomes" id="UP000665043">
    <property type="component" value="Chromosome"/>
</dbReference>
<keyword evidence="2 4" id="KW-0547">Nucleotide-binding</keyword>
<dbReference type="SUPFAM" id="SSF56059">
    <property type="entry name" value="Glutathione synthetase ATP-binding domain-like"/>
    <property type="match status" value="1"/>
</dbReference>
<dbReference type="RefSeq" id="WP_209365523.1">
    <property type="nucleotide sequence ID" value="NZ_CP046956.1"/>
</dbReference>